<dbReference type="OrthoDB" id="10070125at2759"/>
<protein>
    <submittedName>
        <fullName evidence="3">Uncharacterized protein LOC106746087</fullName>
    </submittedName>
</protein>
<evidence type="ECO:0000256" key="1">
    <source>
        <dbReference type="SAM" id="Phobius"/>
    </source>
</evidence>
<dbReference type="KEGG" id="dqu:106746087"/>
<dbReference type="AlphaFoldDB" id="A0A6P3XH42"/>
<sequence length="180" mass="20449">MFSTTTATTMSQKMRISEFPMGWTDDNGCFVAPVEEPATFWRKLSVNEWTVSVSLFLFSLSMTLGKLYFNYGKYSLWQIGDRLLAKSGTFSDGNNQYAGTAADMLVFCERYLWLIKATLGGLAITSFTWFIIYMDSSVPGVNPPSPFCSSRQRIHRGSRIHINYLVGVLHGILFFIYMCF</sequence>
<feature type="transmembrane region" description="Helical" evidence="1">
    <location>
        <begin position="113"/>
        <end position="134"/>
    </location>
</feature>
<proteinExistence type="predicted"/>
<dbReference type="PANTHER" id="PTHR28640">
    <property type="entry name" value="ADP-RIBOSYLATION FACTOR-LIKE PROTEIN 6-INTERACTING PROTEIN 6"/>
    <property type="match status" value="1"/>
</dbReference>
<evidence type="ECO:0000313" key="3">
    <source>
        <dbReference type="RefSeq" id="XP_014477771.1"/>
    </source>
</evidence>
<dbReference type="PANTHER" id="PTHR28640:SF1">
    <property type="entry name" value="ADP-RIBOSYLATION FACTOR-LIKE PROTEIN 6-INTERACTING PROTEIN 6"/>
    <property type="match status" value="1"/>
</dbReference>
<evidence type="ECO:0000313" key="2">
    <source>
        <dbReference type="Proteomes" id="UP000515204"/>
    </source>
</evidence>
<feature type="transmembrane region" description="Helical" evidence="1">
    <location>
        <begin position="49"/>
        <end position="69"/>
    </location>
</feature>
<reference evidence="3" key="1">
    <citation type="submission" date="2025-08" db="UniProtKB">
        <authorList>
            <consortium name="RefSeq"/>
        </authorList>
    </citation>
    <scope>IDENTIFICATION</scope>
</reference>
<keyword evidence="1" id="KW-0812">Transmembrane</keyword>
<dbReference type="GeneID" id="106746087"/>
<dbReference type="RefSeq" id="XP_014477771.1">
    <property type="nucleotide sequence ID" value="XM_014622285.1"/>
</dbReference>
<keyword evidence="1" id="KW-0472">Membrane</keyword>
<feature type="transmembrane region" description="Helical" evidence="1">
    <location>
        <begin position="160"/>
        <end position="179"/>
    </location>
</feature>
<accession>A0A6P3XH42</accession>
<dbReference type="InterPro" id="IPR029383">
    <property type="entry name" value="ARL6IP6"/>
</dbReference>
<gene>
    <name evidence="3" type="primary">LOC106746087</name>
</gene>
<name>A0A6P3XH42_DINQU</name>
<keyword evidence="1" id="KW-1133">Transmembrane helix</keyword>
<dbReference type="Pfam" id="PF15062">
    <property type="entry name" value="ARL6IP6"/>
    <property type="match status" value="1"/>
</dbReference>
<organism evidence="2 3">
    <name type="scientific">Dinoponera quadriceps</name>
    <name type="common">South American ant</name>
    <dbReference type="NCBI Taxonomy" id="609295"/>
    <lineage>
        <taxon>Eukaryota</taxon>
        <taxon>Metazoa</taxon>
        <taxon>Ecdysozoa</taxon>
        <taxon>Arthropoda</taxon>
        <taxon>Hexapoda</taxon>
        <taxon>Insecta</taxon>
        <taxon>Pterygota</taxon>
        <taxon>Neoptera</taxon>
        <taxon>Endopterygota</taxon>
        <taxon>Hymenoptera</taxon>
        <taxon>Apocrita</taxon>
        <taxon>Aculeata</taxon>
        <taxon>Formicoidea</taxon>
        <taxon>Formicidae</taxon>
        <taxon>Ponerinae</taxon>
        <taxon>Ponerini</taxon>
        <taxon>Dinoponera</taxon>
    </lineage>
</organism>
<keyword evidence="2" id="KW-1185">Reference proteome</keyword>
<dbReference type="Proteomes" id="UP000515204">
    <property type="component" value="Unplaced"/>
</dbReference>